<organism evidence="9 10">
    <name type="scientific">Periophthalmus magnuspinnatus</name>
    <dbReference type="NCBI Taxonomy" id="409849"/>
    <lineage>
        <taxon>Eukaryota</taxon>
        <taxon>Metazoa</taxon>
        <taxon>Chordata</taxon>
        <taxon>Craniata</taxon>
        <taxon>Vertebrata</taxon>
        <taxon>Euteleostomi</taxon>
        <taxon>Actinopterygii</taxon>
        <taxon>Neopterygii</taxon>
        <taxon>Teleostei</taxon>
        <taxon>Neoteleostei</taxon>
        <taxon>Acanthomorphata</taxon>
        <taxon>Gobiaria</taxon>
        <taxon>Gobiiformes</taxon>
        <taxon>Gobioidei</taxon>
        <taxon>Gobiidae</taxon>
        <taxon>Oxudercinae</taxon>
        <taxon>Periophthalmus</taxon>
    </lineage>
</organism>
<dbReference type="NCBIfam" id="TIGR00260">
    <property type="entry name" value="thrC"/>
    <property type="match status" value="1"/>
</dbReference>
<dbReference type="Gene3D" id="3.40.50.1100">
    <property type="match status" value="2"/>
</dbReference>
<dbReference type="SUPFAM" id="SSF52540">
    <property type="entry name" value="P-loop containing nucleoside triphosphate hydrolases"/>
    <property type="match status" value="1"/>
</dbReference>
<evidence type="ECO:0000259" key="8">
    <source>
        <dbReference type="Pfam" id="PF14821"/>
    </source>
</evidence>
<evidence type="ECO:0000313" key="9">
    <source>
        <dbReference type="Ensembl" id="ENSPMGP00000008312.1"/>
    </source>
</evidence>
<dbReference type="InterPro" id="IPR029144">
    <property type="entry name" value="Thr_synth_N"/>
</dbReference>
<feature type="chain" id="PRO_5017282071" description="Threonine synthase N-terminal domain-containing protein" evidence="7">
    <location>
        <begin position="21"/>
        <end position="721"/>
    </location>
</feature>
<dbReference type="HAMAP" id="MF_00109">
    <property type="entry name" value="Shikimate_kinase"/>
    <property type="match status" value="1"/>
</dbReference>
<comment type="pathway">
    <text evidence="5">Amino-acid biosynthesis.</text>
</comment>
<dbReference type="PROSITE" id="PS00165">
    <property type="entry name" value="DEHYDRATASE_SER_THR"/>
    <property type="match status" value="1"/>
</dbReference>
<dbReference type="GO" id="GO:0005737">
    <property type="term" value="C:cytoplasm"/>
    <property type="evidence" value="ECO:0007669"/>
    <property type="project" value="TreeGrafter"/>
</dbReference>
<dbReference type="InterPro" id="IPR027417">
    <property type="entry name" value="P-loop_NTPase"/>
</dbReference>
<evidence type="ECO:0000256" key="3">
    <source>
        <dbReference type="ARBA" id="ARBA00022605"/>
    </source>
</evidence>
<keyword evidence="7" id="KW-0732">Signal</keyword>
<dbReference type="InterPro" id="IPR000623">
    <property type="entry name" value="Shikimate_kinase/TSH1"/>
</dbReference>
<evidence type="ECO:0000256" key="5">
    <source>
        <dbReference type="ARBA" id="ARBA00029440"/>
    </source>
</evidence>
<dbReference type="InterPro" id="IPR031322">
    <property type="entry name" value="Shikimate/glucono_kinase"/>
</dbReference>
<dbReference type="Pfam" id="PF14821">
    <property type="entry name" value="Thr_synth_N"/>
    <property type="match status" value="1"/>
</dbReference>
<dbReference type="InterPro" id="IPR000634">
    <property type="entry name" value="Ser/Thr_deHydtase_PyrdxlP-BS"/>
</dbReference>
<dbReference type="GO" id="GO:0030170">
    <property type="term" value="F:pyridoxal phosphate binding"/>
    <property type="evidence" value="ECO:0007669"/>
    <property type="project" value="InterPro"/>
</dbReference>
<evidence type="ECO:0000256" key="4">
    <source>
        <dbReference type="ARBA" id="ARBA00022898"/>
    </source>
</evidence>
<keyword evidence="4 6" id="KW-0663">Pyridoxal phosphate</keyword>
<keyword evidence="3" id="KW-0028">Amino-acid biosynthesis</keyword>
<dbReference type="InterPro" id="IPR037158">
    <property type="entry name" value="Thr_synth_N_sf"/>
</dbReference>
<dbReference type="Gene3D" id="3.90.1380.10">
    <property type="entry name" value="Threonine synthase, N-terminal domain"/>
    <property type="match status" value="1"/>
</dbReference>
<dbReference type="STRING" id="409849.ENSPMGP00000008312"/>
<evidence type="ECO:0000256" key="2">
    <source>
        <dbReference type="ARBA" id="ARBA00005517"/>
    </source>
</evidence>
<dbReference type="PRINTS" id="PR01100">
    <property type="entry name" value="SHIKIMTKNASE"/>
</dbReference>
<evidence type="ECO:0000256" key="1">
    <source>
        <dbReference type="ARBA" id="ARBA00001933"/>
    </source>
</evidence>
<keyword evidence="10" id="KW-1185">Reference proteome</keyword>
<dbReference type="Gene3D" id="3.40.50.300">
    <property type="entry name" value="P-loop containing nucleotide triphosphate hydrolases"/>
    <property type="match status" value="1"/>
</dbReference>
<feature type="signal peptide" evidence="7">
    <location>
        <begin position="1"/>
        <end position="20"/>
    </location>
</feature>
<dbReference type="PANTHER" id="PTHR43515">
    <property type="entry name" value="THREONINE SYNTHASE-LIKE 1"/>
    <property type="match status" value="1"/>
</dbReference>
<evidence type="ECO:0000313" key="10">
    <source>
        <dbReference type="Proteomes" id="UP000261520"/>
    </source>
</evidence>
<dbReference type="AlphaFoldDB" id="A0A3B3ZUC2"/>
<evidence type="ECO:0000256" key="7">
    <source>
        <dbReference type="SAM" id="SignalP"/>
    </source>
</evidence>
<feature type="domain" description="Threonine synthase N-terminal" evidence="8">
    <location>
        <begin position="211"/>
        <end position="293"/>
    </location>
</feature>
<dbReference type="PANTHER" id="PTHR43515:SF1">
    <property type="entry name" value="THREONINE SYNTHASE-LIKE 1"/>
    <property type="match status" value="1"/>
</dbReference>
<dbReference type="SUPFAM" id="SSF53686">
    <property type="entry name" value="Tryptophan synthase beta subunit-like PLP-dependent enzymes"/>
    <property type="match status" value="1"/>
</dbReference>
<sequence>MGILTINNKLLLALPLVLLCLHLKKKNLTPNRGSLLGDKNILLMGPPGAGKTTVGRILAHKLGLPAVDIDDDVLEPTWNMPVAAKLASVGGQRFLEEEGKALCNFSASGCVISLSGSNPLDTLAMQHIKRSGIVVYLDVDAEDIIQRLARMKVNRVVGQEAGIPMKNILRYRKQFYEKWFDIRVLCGRGETVLEVADKVLNVLERYNNPDKYISTRSNDASKSVYFSDVAVVGMAKDGGLYVPQNGFPKLEANEWVRLVDKPYHERAFVLLEKCIHPHDISGPDLKAMVMKAYGSNFASEDVAPVRHLMGNQYIQELFHGPTASFKDLALQLMPQLFAQCLPPMCNFLVLVATSGDTGSAVLSGFSGLKDVHKHKTGVLVFFPGDGVSEIQRRQMTGLWEGNVRAVSVGADFDFCQRSIKQMFGTPELTGHLAVEYGTLLNTANSINWARLLPQVVYHTSSYLDLCRGGVISFGDPVDVCIPTGNFGNAMSAIYAKSMGLPIRKVICASNHNCVITDFITTGSYNLHNRPLLPSISPAIDILKSSNLERFIYHTSHGDSHLVKELFTSLDRQQHFSVSEKLLEKIQEDVSAGSCSENECLEAIRAVYENTGYIMDTHTAVAKVVGDRLQDDSCPLIISATAHYGKFAPAVFKALGISGIPEDPAEQLKQLNGLAGEPGMHTELLKCLDEGSEQGQRGCEADYEKMVEEVEDMIQESFLKVV</sequence>
<comment type="cofactor">
    <cofactor evidence="1 6">
        <name>pyridoxal 5'-phosphate</name>
        <dbReference type="ChEBI" id="CHEBI:597326"/>
    </cofactor>
</comment>
<protein>
    <recommendedName>
        <fullName evidence="8">Threonine synthase N-terminal domain-containing protein</fullName>
    </recommendedName>
</protein>
<dbReference type="Proteomes" id="UP000261520">
    <property type="component" value="Unplaced"/>
</dbReference>
<dbReference type="InterPro" id="IPR004450">
    <property type="entry name" value="Thr_synthase-like"/>
</dbReference>
<dbReference type="CDD" id="cd01560">
    <property type="entry name" value="Thr-synth_2"/>
    <property type="match status" value="1"/>
</dbReference>
<proteinExistence type="inferred from homology"/>
<reference evidence="9" key="1">
    <citation type="submission" date="2025-08" db="UniProtKB">
        <authorList>
            <consortium name="Ensembl"/>
        </authorList>
    </citation>
    <scope>IDENTIFICATION</scope>
</reference>
<dbReference type="Ensembl" id="ENSPMGT00000008845.1">
    <property type="protein sequence ID" value="ENSPMGP00000008312.1"/>
    <property type="gene ID" value="ENSPMGG00000006882.1"/>
</dbReference>
<dbReference type="Pfam" id="PF01202">
    <property type="entry name" value="SKI"/>
    <property type="match status" value="1"/>
</dbReference>
<evidence type="ECO:0000256" key="6">
    <source>
        <dbReference type="PIRSR" id="PIRSR604450-51"/>
    </source>
</evidence>
<dbReference type="CDD" id="cd00464">
    <property type="entry name" value="SK"/>
    <property type="match status" value="1"/>
</dbReference>
<feature type="modified residue" description="N6-(pyridoxal phosphate)lysine" evidence="6">
    <location>
        <position position="326"/>
    </location>
</feature>
<dbReference type="InterPro" id="IPR036052">
    <property type="entry name" value="TrpB-like_PALP_sf"/>
</dbReference>
<accession>A0A3B3ZUC2</accession>
<name>A0A3B3ZUC2_9GOBI</name>
<reference evidence="9" key="2">
    <citation type="submission" date="2025-09" db="UniProtKB">
        <authorList>
            <consortium name="Ensembl"/>
        </authorList>
    </citation>
    <scope>IDENTIFICATION</scope>
</reference>
<comment type="similarity">
    <text evidence="2">Belongs to the threonine synthase family.</text>
</comment>
<dbReference type="GO" id="GO:0008652">
    <property type="term" value="P:amino acid biosynthetic process"/>
    <property type="evidence" value="ECO:0007669"/>
    <property type="project" value="UniProtKB-KW"/>
</dbReference>